<dbReference type="InterPro" id="IPR004714">
    <property type="entry name" value="Cyt_oxidase_maturation_cbb3"/>
</dbReference>
<protein>
    <submittedName>
        <fullName evidence="2">Cbb3-type cytochrome oxidase maturation protein</fullName>
    </submittedName>
</protein>
<dbReference type="PANTHER" id="PTHR41532">
    <property type="entry name" value="FIXS PROTEIN"/>
    <property type="match status" value="1"/>
</dbReference>
<organism evidence="2 3">
    <name type="scientific">Lysobacter niastensis</name>
    <dbReference type="NCBI Taxonomy" id="380629"/>
    <lineage>
        <taxon>Bacteria</taxon>
        <taxon>Pseudomonadati</taxon>
        <taxon>Pseudomonadota</taxon>
        <taxon>Gammaproteobacteria</taxon>
        <taxon>Lysobacterales</taxon>
        <taxon>Lysobacteraceae</taxon>
        <taxon>Lysobacter</taxon>
    </lineage>
</organism>
<reference evidence="2 3" key="1">
    <citation type="submission" date="2023-07" db="EMBL/GenBank/DDBJ databases">
        <title>Sorghum-associated microbial communities from plants grown in Nebraska, USA.</title>
        <authorList>
            <person name="Schachtman D."/>
        </authorList>
    </citation>
    <scope>NUCLEOTIDE SEQUENCE [LARGE SCALE GENOMIC DNA]</scope>
    <source>
        <strain evidence="2 3">BE198</strain>
    </source>
</reference>
<dbReference type="RefSeq" id="WP_310063199.1">
    <property type="nucleotide sequence ID" value="NZ_JAVDVY010000002.1"/>
</dbReference>
<evidence type="ECO:0000313" key="3">
    <source>
        <dbReference type="Proteomes" id="UP001251524"/>
    </source>
</evidence>
<gene>
    <name evidence="2" type="ORF">J2X06_002702</name>
</gene>
<evidence type="ECO:0000256" key="1">
    <source>
        <dbReference type="SAM" id="MobiDB-lite"/>
    </source>
</evidence>
<dbReference type="NCBIfam" id="TIGR00847">
    <property type="entry name" value="ccoS"/>
    <property type="match status" value="1"/>
</dbReference>
<dbReference type="EMBL" id="JAVDVY010000002">
    <property type="protein sequence ID" value="MDR7135493.1"/>
    <property type="molecule type" value="Genomic_DNA"/>
</dbReference>
<evidence type="ECO:0000313" key="2">
    <source>
        <dbReference type="EMBL" id="MDR7135493.1"/>
    </source>
</evidence>
<proteinExistence type="predicted"/>
<keyword evidence="3" id="KW-1185">Reference proteome</keyword>
<comment type="caution">
    <text evidence="2">The sequence shown here is derived from an EMBL/GenBank/DDBJ whole genome shotgun (WGS) entry which is preliminary data.</text>
</comment>
<dbReference type="Proteomes" id="UP001251524">
    <property type="component" value="Unassembled WGS sequence"/>
</dbReference>
<feature type="compositionally biased region" description="Polar residues" evidence="1">
    <location>
        <begin position="56"/>
        <end position="66"/>
    </location>
</feature>
<feature type="region of interest" description="Disordered" evidence="1">
    <location>
        <begin position="32"/>
        <end position="84"/>
    </location>
</feature>
<accession>A0ABU1WCY6</accession>
<feature type="compositionally biased region" description="Basic and acidic residues" evidence="1">
    <location>
        <begin position="67"/>
        <end position="84"/>
    </location>
</feature>
<dbReference type="Pfam" id="PF03597">
    <property type="entry name" value="FixS"/>
    <property type="match status" value="1"/>
</dbReference>
<name>A0ABU1WCY6_9GAMM</name>
<dbReference type="PANTHER" id="PTHR41532:SF1">
    <property type="entry name" value="FIXS PROTEIN"/>
    <property type="match status" value="1"/>
</dbReference>
<sequence>MTILLLLVPISLVLLGLAIWAFVWAVRRGQFDDLDTPPLDILREDTDGPRPLSAQDGGTANGNNTPDKGRLDECGRDKGHTDAR</sequence>